<protein>
    <submittedName>
        <fullName evidence="1">Uncharacterized protein</fullName>
    </submittedName>
</protein>
<sequence length="93" mass="10748">MLELMVGYLDEVVIGHHTVITYIGFTEKSNAFHLSLMKKIKIDIIWFCTVKVEKYQVPQCLWLRKASRNPTTKRAEELIPLGFEAPKKSKLIA</sequence>
<evidence type="ECO:0000313" key="1">
    <source>
        <dbReference type="EMBL" id="RDH41215.1"/>
    </source>
</evidence>
<dbReference type="EMBL" id="NDXW01000012">
    <property type="protein sequence ID" value="RDH41215.1"/>
    <property type="molecule type" value="Genomic_DNA"/>
</dbReference>
<dbReference type="RefSeq" id="WP_094790073.1">
    <property type="nucleotide sequence ID" value="NZ_NDXW01000012.1"/>
</dbReference>
<dbReference type="Proteomes" id="UP000257039">
    <property type="component" value="Unassembled WGS sequence"/>
</dbReference>
<keyword evidence="2" id="KW-1185">Reference proteome</keyword>
<proteinExistence type="predicted"/>
<organism evidence="1 2">
    <name type="scientific">Zooshikella ganghwensis</name>
    <dbReference type="NCBI Taxonomy" id="202772"/>
    <lineage>
        <taxon>Bacteria</taxon>
        <taxon>Pseudomonadati</taxon>
        <taxon>Pseudomonadota</taxon>
        <taxon>Gammaproteobacteria</taxon>
        <taxon>Oceanospirillales</taxon>
        <taxon>Zooshikellaceae</taxon>
        <taxon>Zooshikella</taxon>
    </lineage>
</organism>
<comment type="caution">
    <text evidence="1">The sequence shown here is derived from an EMBL/GenBank/DDBJ whole genome shotgun (WGS) entry which is preliminary data.</text>
</comment>
<evidence type="ECO:0000313" key="2">
    <source>
        <dbReference type="Proteomes" id="UP000257039"/>
    </source>
</evidence>
<accession>A0A4P9VDR8</accession>
<reference evidence="1 2" key="1">
    <citation type="submission" date="2017-04" db="EMBL/GenBank/DDBJ databases">
        <title>Draft genome sequence of Zooshikella ganghwensis VG4 isolated from Red Sea sediments.</title>
        <authorList>
            <person name="Rehman Z."/>
            <person name="Alam I."/>
            <person name="Kamau A."/>
            <person name="Bajic V."/>
            <person name="Leiknes T."/>
        </authorList>
    </citation>
    <scope>NUCLEOTIDE SEQUENCE [LARGE SCALE GENOMIC DNA]</scope>
    <source>
        <strain evidence="1 2">VG4</strain>
    </source>
</reference>
<name>A0A4P9VDR8_9GAMM</name>
<dbReference type="AlphaFoldDB" id="A0A4P9VDR8"/>
<gene>
    <name evidence="1" type="ORF">B9G39_29915</name>
</gene>